<dbReference type="EMBL" id="CAJOBI010004790">
    <property type="protein sequence ID" value="CAF4013001.1"/>
    <property type="molecule type" value="Genomic_DNA"/>
</dbReference>
<dbReference type="Proteomes" id="UP000676336">
    <property type="component" value="Unassembled WGS sequence"/>
</dbReference>
<gene>
    <name evidence="1" type="ORF">SMN809_LOCUS12578</name>
</gene>
<sequence length="24" mass="2702">MSSKDTPTPNLFLDEFPDVASFKD</sequence>
<evidence type="ECO:0000313" key="2">
    <source>
        <dbReference type="Proteomes" id="UP000676336"/>
    </source>
</evidence>
<accession>A0A8S2NSQ9</accession>
<evidence type="ECO:0000313" key="1">
    <source>
        <dbReference type="EMBL" id="CAF4013001.1"/>
    </source>
</evidence>
<reference evidence="1" key="1">
    <citation type="submission" date="2021-02" db="EMBL/GenBank/DDBJ databases">
        <authorList>
            <person name="Nowell W R."/>
        </authorList>
    </citation>
    <scope>NUCLEOTIDE SEQUENCE</scope>
</reference>
<dbReference type="AlphaFoldDB" id="A0A8S2NSQ9"/>
<comment type="caution">
    <text evidence="1">The sequence shown here is derived from an EMBL/GenBank/DDBJ whole genome shotgun (WGS) entry which is preliminary data.</text>
</comment>
<feature type="non-terminal residue" evidence="1">
    <location>
        <position position="24"/>
    </location>
</feature>
<name>A0A8S2NSQ9_9BILA</name>
<organism evidence="1 2">
    <name type="scientific">Rotaria magnacalcarata</name>
    <dbReference type="NCBI Taxonomy" id="392030"/>
    <lineage>
        <taxon>Eukaryota</taxon>
        <taxon>Metazoa</taxon>
        <taxon>Spiralia</taxon>
        <taxon>Gnathifera</taxon>
        <taxon>Rotifera</taxon>
        <taxon>Eurotatoria</taxon>
        <taxon>Bdelloidea</taxon>
        <taxon>Philodinida</taxon>
        <taxon>Philodinidae</taxon>
        <taxon>Rotaria</taxon>
    </lineage>
</organism>
<protein>
    <submittedName>
        <fullName evidence="1">Uncharacterized protein</fullName>
    </submittedName>
</protein>
<proteinExistence type="predicted"/>